<evidence type="ECO:0000259" key="8">
    <source>
        <dbReference type="Pfam" id="PF02687"/>
    </source>
</evidence>
<dbReference type="Pfam" id="PF02687">
    <property type="entry name" value="FtsX"/>
    <property type="match status" value="1"/>
</dbReference>
<dbReference type="RefSeq" id="WP_044225708.1">
    <property type="nucleotide sequence ID" value="NZ_JRYR02000001.1"/>
</dbReference>
<evidence type="ECO:0000256" key="3">
    <source>
        <dbReference type="ARBA" id="ARBA00022692"/>
    </source>
</evidence>
<keyword evidence="5 7" id="KW-0472">Membrane</keyword>
<feature type="transmembrane region" description="Helical" evidence="7">
    <location>
        <begin position="382"/>
        <end position="404"/>
    </location>
</feature>
<feature type="transmembrane region" description="Helical" evidence="7">
    <location>
        <begin position="337"/>
        <end position="362"/>
    </location>
</feature>
<feature type="domain" description="MacB-like periplasmic core" evidence="9">
    <location>
        <begin position="25"/>
        <end position="256"/>
    </location>
</feature>
<evidence type="ECO:0000313" key="11">
    <source>
        <dbReference type="Proteomes" id="UP000179797"/>
    </source>
</evidence>
<accession>A0A1S1Z1S4</accession>
<protein>
    <submittedName>
        <fullName evidence="10">ABC transporter</fullName>
    </submittedName>
</protein>
<reference evidence="10 11" key="1">
    <citation type="journal article" date="2012" name="Int. J. Syst. Evol. Microbiol.">
        <title>Flammeovirga pacifica sp. nov., isolated from deep-sea sediment.</title>
        <authorList>
            <person name="Xu H."/>
            <person name="Fu Y."/>
            <person name="Yang N."/>
            <person name="Ding Z."/>
            <person name="Lai Q."/>
            <person name="Zeng R."/>
        </authorList>
    </citation>
    <scope>NUCLEOTIDE SEQUENCE [LARGE SCALE GENOMIC DNA]</scope>
    <source>
        <strain evidence="11">DSM 24597 / LMG 26175 / WPAGA1</strain>
    </source>
</reference>
<dbReference type="OrthoDB" id="9770036at2"/>
<dbReference type="GO" id="GO:0022857">
    <property type="term" value="F:transmembrane transporter activity"/>
    <property type="evidence" value="ECO:0007669"/>
    <property type="project" value="TreeGrafter"/>
</dbReference>
<gene>
    <name evidence="10" type="ORF">NH26_13005</name>
</gene>
<dbReference type="AlphaFoldDB" id="A0A1S1Z1S4"/>
<dbReference type="InterPro" id="IPR050250">
    <property type="entry name" value="Macrolide_Exporter_MacB"/>
</dbReference>
<evidence type="ECO:0000313" key="10">
    <source>
        <dbReference type="EMBL" id="OHX67192.1"/>
    </source>
</evidence>
<comment type="subcellular location">
    <subcellularLocation>
        <location evidence="1">Cell membrane</location>
        <topology evidence="1">Multi-pass membrane protein</topology>
    </subcellularLocation>
</comment>
<evidence type="ECO:0000259" key="9">
    <source>
        <dbReference type="Pfam" id="PF12704"/>
    </source>
</evidence>
<dbReference type="Pfam" id="PF12704">
    <property type="entry name" value="MacB_PCD"/>
    <property type="match status" value="1"/>
</dbReference>
<comment type="similarity">
    <text evidence="6">Belongs to the ABC-4 integral membrane protein family.</text>
</comment>
<dbReference type="PANTHER" id="PTHR30572">
    <property type="entry name" value="MEMBRANE COMPONENT OF TRANSPORTER-RELATED"/>
    <property type="match status" value="1"/>
</dbReference>
<sequence length="416" mass="46419">MLFLRLFFESFRFAVNALKENVLRTVLSLLGVTVGIFAIIAIFTLVDALNNSIQSSLAVFGNNVMYVGKWPFAFNEPNYPWWKYYRRPNPNVKEYKFIQENAKWVKHVAIFEDKRGKTIQYKNSSFEDGQILGASFEYNKINTLNIEKGRYFTSSEMQKGVQNAIIGHSIAEELFSREDPIGKTIKTQGQKFKVIGVFEKQGESLLNTPSNDELIMIPYSALVKMYASKGNYISPQLIVKGFEEDEGMEEIQGELRGLLRRVRGIRPKEEDNFALNKTDAIADFIGTVTGSLKIAGGVIGMFSILVGGFSIANIMFVSVKERTSQIGIQKALGAKNYFILLQFLCEAMFLSFFGGIMGLLLVSLLSFFSTEAFEISLNFQNLIVGLFISAAVGIISGIAPAISASRMDPVEAMRAS</sequence>
<organism evidence="10 11">
    <name type="scientific">Flammeovirga pacifica</name>
    <dbReference type="NCBI Taxonomy" id="915059"/>
    <lineage>
        <taxon>Bacteria</taxon>
        <taxon>Pseudomonadati</taxon>
        <taxon>Bacteroidota</taxon>
        <taxon>Cytophagia</taxon>
        <taxon>Cytophagales</taxon>
        <taxon>Flammeovirgaceae</taxon>
        <taxon>Flammeovirga</taxon>
    </lineage>
</organism>
<dbReference type="GO" id="GO:0005886">
    <property type="term" value="C:plasma membrane"/>
    <property type="evidence" value="ECO:0007669"/>
    <property type="project" value="UniProtKB-SubCell"/>
</dbReference>
<evidence type="ECO:0000256" key="1">
    <source>
        <dbReference type="ARBA" id="ARBA00004651"/>
    </source>
</evidence>
<evidence type="ECO:0000256" key="4">
    <source>
        <dbReference type="ARBA" id="ARBA00022989"/>
    </source>
</evidence>
<feature type="transmembrane region" description="Helical" evidence="7">
    <location>
        <begin position="294"/>
        <end position="316"/>
    </location>
</feature>
<feature type="transmembrane region" description="Helical" evidence="7">
    <location>
        <begin position="21"/>
        <end position="46"/>
    </location>
</feature>
<comment type="caution">
    <text evidence="10">The sequence shown here is derived from an EMBL/GenBank/DDBJ whole genome shotgun (WGS) entry which is preliminary data.</text>
</comment>
<dbReference type="EMBL" id="JRYR02000001">
    <property type="protein sequence ID" value="OHX67192.1"/>
    <property type="molecule type" value="Genomic_DNA"/>
</dbReference>
<dbReference type="STRING" id="915059.NH26_13005"/>
<dbReference type="PANTHER" id="PTHR30572:SF4">
    <property type="entry name" value="ABC TRANSPORTER PERMEASE YTRF"/>
    <property type="match status" value="1"/>
</dbReference>
<keyword evidence="2" id="KW-1003">Cell membrane</keyword>
<keyword evidence="3 7" id="KW-0812">Transmembrane</keyword>
<keyword evidence="11" id="KW-1185">Reference proteome</keyword>
<proteinExistence type="inferred from homology"/>
<dbReference type="InterPro" id="IPR003838">
    <property type="entry name" value="ABC3_permease_C"/>
</dbReference>
<evidence type="ECO:0000256" key="2">
    <source>
        <dbReference type="ARBA" id="ARBA00022475"/>
    </source>
</evidence>
<evidence type="ECO:0000256" key="5">
    <source>
        <dbReference type="ARBA" id="ARBA00023136"/>
    </source>
</evidence>
<dbReference type="Proteomes" id="UP000179797">
    <property type="component" value="Unassembled WGS sequence"/>
</dbReference>
<keyword evidence="4 7" id="KW-1133">Transmembrane helix</keyword>
<feature type="domain" description="ABC3 transporter permease C-terminal" evidence="8">
    <location>
        <begin position="298"/>
        <end position="409"/>
    </location>
</feature>
<name>A0A1S1Z1S4_FLAPC</name>
<dbReference type="InterPro" id="IPR025857">
    <property type="entry name" value="MacB_PCD"/>
</dbReference>
<evidence type="ECO:0000256" key="7">
    <source>
        <dbReference type="SAM" id="Phobius"/>
    </source>
</evidence>
<evidence type="ECO:0000256" key="6">
    <source>
        <dbReference type="ARBA" id="ARBA00038076"/>
    </source>
</evidence>